<accession>A0A6J1WJM3</accession>
<keyword evidence="1" id="KW-1185">Reference proteome</keyword>
<dbReference type="Proteomes" id="UP001652740">
    <property type="component" value="Unplaced"/>
</dbReference>
<organism evidence="1 2">
    <name type="scientific">Galleria mellonella</name>
    <name type="common">Greater wax moth</name>
    <dbReference type="NCBI Taxonomy" id="7137"/>
    <lineage>
        <taxon>Eukaryota</taxon>
        <taxon>Metazoa</taxon>
        <taxon>Ecdysozoa</taxon>
        <taxon>Arthropoda</taxon>
        <taxon>Hexapoda</taxon>
        <taxon>Insecta</taxon>
        <taxon>Pterygota</taxon>
        <taxon>Neoptera</taxon>
        <taxon>Endopterygota</taxon>
        <taxon>Lepidoptera</taxon>
        <taxon>Glossata</taxon>
        <taxon>Ditrysia</taxon>
        <taxon>Pyraloidea</taxon>
        <taxon>Pyralidae</taxon>
        <taxon>Galleriinae</taxon>
        <taxon>Galleria</taxon>
    </lineage>
</organism>
<reference evidence="2" key="1">
    <citation type="submission" date="2025-08" db="UniProtKB">
        <authorList>
            <consortium name="RefSeq"/>
        </authorList>
    </citation>
    <scope>IDENTIFICATION</scope>
    <source>
        <tissue evidence="2">Whole larvae</tissue>
    </source>
</reference>
<evidence type="ECO:0000313" key="2">
    <source>
        <dbReference type="RefSeq" id="XP_026754745.2"/>
    </source>
</evidence>
<dbReference type="InParanoid" id="A0A6J1WJM3"/>
<sequence>MGGDIKEQWFSLIVEQLDAFCNRVDEKIAKEQQQLKECKKKTELETKLAHEMKLNLELTERLAELSRRGGELDRVCATLSTLSITDSDRHRLENARETHELAKELTSIRLDFSAPPHIAKGYIKNEARKLLQPFEIDMSAGGDSEALWSLLHMTSTPGWPQLGDKENRPVNY</sequence>
<proteinExistence type="predicted"/>
<evidence type="ECO:0000313" key="1">
    <source>
        <dbReference type="Proteomes" id="UP001652740"/>
    </source>
</evidence>
<protein>
    <submittedName>
        <fullName evidence="2">Uncharacterized protein LOC113514853</fullName>
    </submittedName>
</protein>
<dbReference type="AlphaFoldDB" id="A0A6J1WJM3"/>
<gene>
    <name evidence="2" type="primary">LOC113514853</name>
</gene>
<name>A0A6J1WJM3_GALME</name>
<dbReference type="KEGG" id="gmw:113514853"/>
<dbReference type="GeneID" id="113514853"/>
<dbReference type="RefSeq" id="XP_026754745.2">
    <property type="nucleotide sequence ID" value="XM_026898944.3"/>
</dbReference>